<evidence type="ECO:0000313" key="11">
    <source>
        <dbReference type="EMBL" id="KAJ3256984.1"/>
    </source>
</evidence>
<evidence type="ECO:0000259" key="10">
    <source>
        <dbReference type="Pfam" id="PF00294"/>
    </source>
</evidence>
<feature type="binding site" evidence="9">
    <location>
        <position position="295"/>
    </location>
    <ligand>
        <name>K(+)</name>
        <dbReference type="ChEBI" id="CHEBI:29103"/>
    </ligand>
</feature>
<sequence length="312" mass="33186">MKVYVIGSVNIDDVYSVHHIVQPGETISSSAYHVHPGGKGANQAYALGKAGADVSLVACIGKDGSWLLDLYKPFVNVEKVLVIGGNTGRAIIQVDEGSHDNAIVLFPGANQQIPLSHLDFLSHSPGWIVLQNEINIDAANHAMQLGKANGSVICLNPAPCPTNIYDLKIDLADVLILNESEANQFAAQLKSKPNQSLDNLDTILELLNVSVVVITLGGKGVIAAAKSDTSIKKYKQQVVRTPNLVDTTGAGDTFVGYFISHLAGKMNSKTLHQIELYIQDALKIAVLASGIACETAGAMNSIPDVKQIEMLL</sequence>
<dbReference type="Gene3D" id="3.40.1190.20">
    <property type="match status" value="1"/>
</dbReference>
<dbReference type="PANTHER" id="PTHR10584:SF166">
    <property type="entry name" value="RIBOKINASE"/>
    <property type="match status" value="1"/>
</dbReference>
<accession>A0AAD5Y316</accession>
<feature type="binding site" evidence="9">
    <location>
        <begin position="10"/>
        <end position="12"/>
    </location>
    <ligand>
        <name>substrate</name>
    </ligand>
</feature>
<dbReference type="InterPro" id="IPR029056">
    <property type="entry name" value="Ribokinase-like"/>
</dbReference>
<keyword evidence="3 9" id="KW-0547">Nucleotide-binding</keyword>
<dbReference type="InterPro" id="IPR011611">
    <property type="entry name" value="PfkB_dom"/>
</dbReference>
<comment type="activity regulation">
    <text evidence="9">Activated by a monovalent cation that binds near, but not in, the active site. The most likely occupant of the site in vivo is potassium. Ion binding induces a conformational change that may alter substrate affinity.</text>
</comment>
<evidence type="ECO:0000256" key="1">
    <source>
        <dbReference type="ARBA" id="ARBA00022679"/>
    </source>
</evidence>
<proteinExistence type="inferred from homology"/>
<keyword evidence="2 9" id="KW-0479">Metal-binding</keyword>
<feature type="domain" description="Carbohydrate kinase PfkB" evidence="10">
    <location>
        <begin position="2"/>
        <end position="304"/>
    </location>
</feature>
<feature type="binding site" evidence="9">
    <location>
        <position position="252"/>
    </location>
    <ligand>
        <name>substrate</name>
    </ligand>
</feature>
<keyword evidence="12" id="KW-1185">Reference proteome</keyword>
<dbReference type="GO" id="GO:0005634">
    <property type="term" value="C:nucleus"/>
    <property type="evidence" value="ECO:0007669"/>
    <property type="project" value="UniProtKB-SubCell"/>
</dbReference>
<comment type="pathway">
    <text evidence="9">Carbohydrate metabolism; D-ribose degradation; D-ribose 5-phosphate from beta-D-ribopyranose: step 2/2.</text>
</comment>
<dbReference type="InterPro" id="IPR011877">
    <property type="entry name" value="Ribokinase"/>
</dbReference>
<feature type="binding site" evidence="9">
    <location>
        <position position="246"/>
    </location>
    <ligand>
        <name>K(+)</name>
        <dbReference type="ChEBI" id="CHEBI:29103"/>
    </ligand>
</feature>
<feature type="binding site" evidence="9">
    <location>
        <begin position="251"/>
        <end position="252"/>
    </location>
    <ligand>
        <name>ATP</name>
        <dbReference type="ChEBI" id="CHEBI:30616"/>
    </ligand>
</feature>
<feature type="binding site" evidence="9">
    <location>
        <begin position="215"/>
        <end position="220"/>
    </location>
    <ligand>
        <name>ATP</name>
        <dbReference type="ChEBI" id="CHEBI:30616"/>
    </ligand>
</feature>
<dbReference type="GO" id="GO:0046872">
    <property type="term" value="F:metal ion binding"/>
    <property type="evidence" value="ECO:0007669"/>
    <property type="project" value="UniProtKB-KW"/>
</dbReference>
<evidence type="ECO:0000256" key="2">
    <source>
        <dbReference type="ARBA" id="ARBA00022723"/>
    </source>
</evidence>
<dbReference type="Pfam" id="PF00294">
    <property type="entry name" value="PfkB"/>
    <property type="match status" value="1"/>
</dbReference>
<dbReference type="InterPro" id="IPR002139">
    <property type="entry name" value="Ribo/fructo_kinase"/>
</dbReference>
<comment type="cofactor">
    <cofactor evidence="9">
        <name>Mg(2+)</name>
        <dbReference type="ChEBI" id="CHEBI:18420"/>
    </cofactor>
    <text evidence="9">Requires a divalent cation, most likely magnesium in vivo, as an electrophilic catalyst to aid phosphoryl group transfer. It is the chelate of the metal and the nucleotide that is the actual substrate.</text>
</comment>
<keyword evidence="7 9" id="KW-0630">Potassium</keyword>
<evidence type="ECO:0000256" key="3">
    <source>
        <dbReference type="ARBA" id="ARBA00022741"/>
    </source>
</evidence>
<reference evidence="11" key="1">
    <citation type="submission" date="2020-05" db="EMBL/GenBank/DDBJ databases">
        <title>Phylogenomic resolution of chytrid fungi.</title>
        <authorList>
            <person name="Stajich J.E."/>
            <person name="Amses K."/>
            <person name="Simmons R."/>
            <person name="Seto K."/>
            <person name="Myers J."/>
            <person name="Bonds A."/>
            <person name="Quandt C.A."/>
            <person name="Barry K."/>
            <person name="Liu P."/>
            <person name="Grigoriev I."/>
            <person name="Longcore J.E."/>
            <person name="James T.Y."/>
        </authorList>
    </citation>
    <scope>NUCLEOTIDE SEQUENCE</scope>
    <source>
        <strain evidence="11">PLAUS21</strain>
    </source>
</reference>
<keyword evidence="6 9" id="KW-0460">Magnesium</keyword>
<gene>
    <name evidence="11" type="ORF">HK103_004967</name>
</gene>
<dbReference type="EC" id="2.7.1.15" evidence="9"/>
<dbReference type="GO" id="GO:0005737">
    <property type="term" value="C:cytoplasm"/>
    <property type="evidence" value="ECO:0007669"/>
    <property type="project" value="UniProtKB-SubCell"/>
</dbReference>
<organism evidence="11 12">
    <name type="scientific">Boothiomyces macroporosus</name>
    <dbReference type="NCBI Taxonomy" id="261099"/>
    <lineage>
        <taxon>Eukaryota</taxon>
        <taxon>Fungi</taxon>
        <taxon>Fungi incertae sedis</taxon>
        <taxon>Chytridiomycota</taxon>
        <taxon>Chytridiomycota incertae sedis</taxon>
        <taxon>Chytridiomycetes</taxon>
        <taxon>Rhizophydiales</taxon>
        <taxon>Terramycetaceae</taxon>
        <taxon>Boothiomyces</taxon>
    </lineage>
</organism>
<keyword evidence="1 9" id="KW-0808">Transferase</keyword>
<keyword evidence="5 9" id="KW-0067">ATP-binding</keyword>
<feature type="binding site" evidence="9">
    <location>
        <begin position="38"/>
        <end position="42"/>
    </location>
    <ligand>
        <name>substrate</name>
    </ligand>
</feature>
<evidence type="ECO:0000256" key="9">
    <source>
        <dbReference type="HAMAP-Rule" id="MF_03215"/>
    </source>
</evidence>
<comment type="caution">
    <text evidence="9">Lacks conserved residue(s) required for the propagation of feature annotation.</text>
</comment>
<dbReference type="EMBL" id="JADGKB010000043">
    <property type="protein sequence ID" value="KAJ3256984.1"/>
    <property type="molecule type" value="Genomic_DNA"/>
</dbReference>
<keyword evidence="9" id="KW-0539">Nucleus</keyword>
<comment type="subunit">
    <text evidence="9">Homodimer.</text>
</comment>
<evidence type="ECO:0000256" key="7">
    <source>
        <dbReference type="ARBA" id="ARBA00022958"/>
    </source>
</evidence>
<feature type="binding site" evidence="9">
    <location>
        <position position="292"/>
    </location>
    <ligand>
        <name>K(+)</name>
        <dbReference type="ChEBI" id="CHEBI:29103"/>
    </ligand>
</feature>
<feature type="binding site" evidence="9">
    <location>
        <position position="248"/>
    </location>
    <ligand>
        <name>K(+)</name>
        <dbReference type="ChEBI" id="CHEBI:29103"/>
    </ligand>
</feature>
<keyword evidence="8 9" id="KW-0119">Carbohydrate metabolism</keyword>
<feature type="binding site" evidence="9">
    <location>
        <position position="133"/>
    </location>
    <ligand>
        <name>substrate</name>
    </ligand>
</feature>
<evidence type="ECO:0000256" key="6">
    <source>
        <dbReference type="ARBA" id="ARBA00022842"/>
    </source>
</evidence>
<comment type="subcellular location">
    <subcellularLocation>
        <location evidence="9">Cytoplasm</location>
    </subcellularLocation>
    <subcellularLocation>
        <location evidence="9">Nucleus</location>
    </subcellularLocation>
</comment>
<comment type="caution">
    <text evidence="11">The sequence shown here is derived from an EMBL/GenBank/DDBJ whole genome shotgun (WGS) entry which is preliminary data.</text>
</comment>
<feature type="active site" description="Proton acceptor" evidence="9">
    <location>
        <position position="252"/>
    </location>
</feature>
<dbReference type="HAMAP" id="MF_01987">
    <property type="entry name" value="Ribokinase"/>
    <property type="match status" value="1"/>
</dbReference>
<evidence type="ECO:0000256" key="8">
    <source>
        <dbReference type="ARBA" id="ARBA00023277"/>
    </source>
</evidence>
<dbReference type="GO" id="GO:0004747">
    <property type="term" value="F:ribokinase activity"/>
    <property type="evidence" value="ECO:0007669"/>
    <property type="project" value="UniProtKB-UniRule"/>
</dbReference>
<feature type="binding site" evidence="9">
    <location>
        <position position="301"/>
    </location>
    <ligand>
        <name>K(+)</name>
        <dbReference type="ChEBI" id="CHEBI:29103"/>
    </ligand>
</feature>
<comment type="catalytic activity">
    <reaction evidence="9">
        <text>D-ribose + ATP = D-ribose 5-phosphate + ADP + H(+)</text>
        <dbReference type="Rhea" id="RHEA:13697"/>
        <dbReference type="ChEBI" id="CHEBI:15378"/>
        <dbReference type="ChEBI" id="CHEBI:30616"/>
        <dbReference type="ChEBI" id="CHEBI:47013"/>
        <dbReference type="ChEBI" id="CHEBI:78346"/>
        <dbReference type="ChEBI" id="CHEBI:456216"/>
        <dbReference type="EC" id="2.7.1.15"/>
    </reaction>
</comment>
<comment type="function">
    <text evidence="9">Catalyzes the phosphorylation of ribose at O-5 in a reaction requiring ATP and magnesium. The resulting D-ribose-5-phosphate can then be used either for sythesis of nucleotides, histidine, and tryptophan, or as a component of the pentose phosphate pathway.</text>
</comment>
<dbReference type="GO" id="GO:0005524">
    <property type="term" value="F:ATP binding"/>
    <property type="evidence" value="ECO:0007669"/>
    <property type="project" value="UniProtKB-UniRule"/>
</dbReference>
<dbReference type="GO" id="GO:0019303">
    <property type="term" value="P:D-ribose catabolic process"/>
    <property type="evidence" value="ECO:0007669"/>
    <property type="project" value="UniProtKB-UniRule"/>
</dbReference>
<feature type="binding site" evidence="9">
    <location>
        <position position="178"/>
    </location>
    <ligand>
        <name>ATP</name>
        <dbReference type="ChEBI" id="CHEBI:30616"/>
    </ligand>
</feature>
<feature type="binding site" evidence="9">
    <location>
        <position position="297"/>
    </location>
    <ligand>
        <name>K(+)</name>
        <dbReference type="ChEBI" id="CHEBI:29103"/>
    </ligand>
</feature>
<keyword evidence="4 9" id="KW-0418">Kinase</keyword>
<keyword evidence="9" id="KW-0963">Cytoplasm</keyword>
<evidence type="ECO:0000256" key="5">
    <source>
        <dbReference type="ARBA" id="ARBA00022840"/>
    </source>
</evidence>
<name>A0AAD5Y316_9FUNG</name>
<dbReference type="Proteomes" id="UP001210925">
    <property type="component" value="Unassembled WGS sequence"/>
</dbReference>
<evidence type="ECO:0000313" key="12">
    <source>
        <dbReference type="Proteomes" id="UP001210925"/>
    </source>
</evidence>
<comment type="similarity">
    <text evidence="9">Belongs to the carbohydrate kinase PfkB family. Ribokinase subfamily.</text>
</comment>
<protein>
    <recommendedName>
        <fullName evidence="9">Ribokinase</fullName>
        <shortName evidence="9">RK</shortName>
        <ecNumber evidence="9">2.7.1.15</ecNumber>
    </recommendedName>
</protein>
<dbReference type="AlphaFoldDB" id="A0AAD5Y316"/>
<dbReference type="PRINTS" id="PR00990">
    <property type="entry name" value="RIBOKINASE"/>
</dbReference>
<dbReference type="PANTHER" id="PTHR10584">
    <property type="entry name" value="SUGAR KINASE"/>
    <property type="match status" value="1"/>
</dbReference>
<dbReference type="SUPFAM" id="SSF53613">
    <property type="entry name" value="Ribokinase-like"/>
    <property type="match status" value="1"/>
</dbReference>
<evidence type="ECO:0000256" key="4">
    <source>
        <dbReference type="ARBA" id="ARBA00022777"/>
    </source>
</evidence>
<dbReference type="CDD" id="cd01174">
    <property type="entry name" value="ribokinase"/>
    <property type="match status" value="1"/>
</dbReference>